<dbReference type="AlphaFoldDB" id="A0A4Z1C846"/>
<gene>
    <name evidence="4" type="ORF">E4L95_17800</name>
</gene>
<dbReference type="Proteomes" id="UP000297972">
    <property type="component" value="Unassembled WGS sequence"/>
</dbReference>
<keyword evidence="2" id="KW-0732">Signal</keyword>
<feature type="domain" description="Periplasmic copper-binding protein NosD beta helix" evidence="3">
    <location>
        <begin position="128"/>
        <end position="298"/>
    </location>
</feature>
<dbReference type="SMART" id="SM00710">
    <property type="entry name" value="PbH1"/>
    <property type="match status" value="7"/>
</dbReference>
<dbReference type="Pfam" id="PF05048">
    <property type="entry name" value="NosD"/>
    <property type="match status" value="1"/>
</dbReference>
<dbReference type="RefSeq" id="WP_135818742.1">
    <property type="nucleotide sequence ID" value="NZ_SRPG01000237.1"/>
</dbReference>
<dbReference type="InterPro" id="IPR007742">
    <property type="entry name" value="NosD_dom"/>
</dbReference>
<protein>
    <recommendedName>
        <fullName evidence="3">Periplasmic copper-binding protein NosD beta helix domain-containing protein</fullName>
    </recommendedName>
</protein>
<evidence type="ECO:0000313" key="5">
    <source>
        <dbReference type="Proteomes" id="UP000297972"/>
    </source>
</evidence>
<dbReference type="OrthoDB" id="5461292at2"/>
<comment type="caution">
    <text evidence="4">The sequence shown here is derived from an EMBL/GenBank/DDBJ whole genome shotgun (WGS) entry which is preliminary data.</text>
</comment>
<evidence type="ECO:0000256" key="2">
    <source>
        <dbReference type="SAM" id="SignalP"/>
    </source>
</evidence>
<organism evidence="4 5">
    <name type="scientific">Paracoccus liaowanqingii</name>
    <dbReference type="NCBI Taxonomy" id="2560053"/>
    <lineage>
        <taxon>Bacteria</taxon>
        <taxon>Pseudomonadati</taxon>
        <taxon>Pseudomonadota</taxon>
        <taxon>Alphaproteobacteria</taxon>
        <taxon>Rhodobacterales</taxon>
        <taxon>Paracoccaceae</taxon>
        <taxon>Paracoccus</taxon>
    </lineage>
</organism>
<dbReference type="SUPFAM" id="SSF51126">
    <property type="entry name" value="Pectin lyase-like"/>
    <property type="match status" value="1"/>
</dbReference>
<reference evidence="4 5" key="1">
    <citation type="submission" date="2019-03" db="EMBL/GenBank/DDBJ databases">
        <authorList>
            <person name="Li J."/>
        </authorList>
    </citation>
    <scope>NUCLEOTIDE SEQUENCE [LARGE SCALE GENOMIC DNA]</scope>
    <source>
        <strain evidence="4 5">3058</strain>
    </source>
</reference>
<evidence type="ECO:0000259" key="3">
    <source>
        <dbReference type="Pfam" id="PF05048"/>
    </source>
</evidence>
<feature type="chain" id="PRO_5021419183" description="Periplasmic copper-binding protein NosD beta helix domain-containing protein" evidence="2">
    <location>
        <begin position="26"/>
        <end position="436"/>
    </location>
</feature>
<evidence type="ECO:0000313" key="4">
    <source>
        <dbReference type="EMBL" id="TGN50057.1"/>
    </source>
</evidence>
<dbReference type="EMBL" id="SRPG01000237">
    <property type="protein sequence ID" value="TGN50057.1"/>
    <property type="molecule type" value="Genomic_DNA"/>
</dbReference>
<proteinExistence type="predicted"/>
<sequence length="436" mass="45398">MSHSTFRHRAGKLLPGLLISAAAMALVQAAVGQEPPPLVVACEAGSDVTASLKSAFETAKKTPRLIVLDAAQDGISCPLGEGLAIPPGLRLEGRGRPTLKMLRTGTAFVGDGQTANFSITGLSIDGSDASKTSAIALRGSSFGLLENISLISPGNGIALTGWAHEIAIRDLAVTGSRLHGVLIQDSHSNSVEGATLNGQVGFGVIITGVSYKNRLTRLSTNASGLELVGMTYQAHDNTLSDSTASNTGDNCYSITGYNNHLSNLAGDHCAGNGVGIYGSHNTLVGGVFRNNNQRHDVRSGWNGGVAFLQGFGGVAQYNSVRDVTVDDDQAQPTQQVGVLVHRPEYKPWQPGLEVKSGAYMYSGLSLYVALSDGLTGSQPPVGAGTVSDGSVSWRFVNAFSGSIRPDYNSADRIQMGRSAKASREDRSGAANNVGTR</sequence>
<feature type="signal peptide" evidence="2">
    <location>
        <begin position="1"/>
        <end position="25"/>
    </location>
</feature>
<name>A0A4Z1C846_9RHOB</name>
<dbReference type="InterPro" id="IPR011050">
    <property type="entry name" value="Pectin_lyase_fold/virulence"/>
</dbReference>
<accession>A0A4Z1C846</accession>
<dbReference type="InterPro" id="IPR012334">
    <property type="entry name" value="Pectin_lyas_fold"/>
</dbReference>
<feature type="region of interest" description="Disordered" evidence="1">
    <location>
        <begin position="415"/>
        <end position="436"/>
    </location>
</feature>
<keyword evidence="5" id="KW-1185">Reference proteome</keyword>
<evidence type="ECO:0000256" key="1">
    <source>
        <dbReference type="SAM" id="MobiDB-lite"/>
    </source>
</evidence>
<dbReference type="Gene3D" id="2.160.20.10">
    <property type="entry name" value="Single-stranded right-handed beta-helix, Pectin lyase-like"/>
    <property type="match status" value="1"/>
</dbReference>
<dbReference type="InterPro" id="IPR006626">
    <property type="entry name" value="PbH1"/>
</dbReference>